<evidence type="ECO:0000259" key="3">
    <source>
        <dbReference type="Pfam" id="PF03816"/>
    </source>
</evidence>
<evidence type="ECO:0000313" key="4">
    <source>
        <dbReference type="EMBL" id="MBB5627268.1"/>
    </source>
</evidence>
<dbReference type="NCBIfam" id="TIGR00350">
    <property type="entry name" value="lytR_cpsA_psr"/>
    <property type="match status" value="1"/>
</dbReference>
<dbReference type="RefSeq" id="WP_184611798.1">
    <property type="nucleotide sequence ID" value="NZ_BOOS01000036.1"/>
</dbReference>
<keyword evidence="5" id="KW-1185">Reference proteome</keyword>
<proteinExistence type="inferred from homology"/>
<accession>A0A7W8Z543</accession>
<dbReference type="PANTHER" id="PTHR33392">
    <property type="entry name" value="POLYISOPRENYL-TEICHOIC ACID--PEPTIDOGLYCAN TEICHOIC ACID TRANSFERASE TAGU"/>
    <property type="match status" value="1"/>
</dbReference>
<dbReference type="EMBL" id="JACHBR010000001">
    <property type="protein sequence ID" value="MBB5627268.1"/>
    <property type="molecule type" value="Genomic_DNA"/>
</dbReference>
<dbReference type="Proteomes" id="UP000588112">
    <property type="component" value="Unassembled WGS sequence"/>
</dbReference>
<sequence>MDDLTTLRDLGRDLEHEPPATLARQRNRLLDAAAGVRGRRRVPGWTVLGLAAVLTAVVLAVPSLLLRAGAPINRLDTYEGLASNPAVREAITVLLVGTDGGKGADGASAVSLTLARVTADRKDVTVADLPADLVVGIPRCRTSTGETAARTGVIGGAFATAGMPCLWKTVETITRVRVDHTVEVSSAAFTKLVDELGGVELTLPRAVHDPKSGLRLPAGRSLLDGERALAYIRSGSAPGGDSARARAQRRQQVIGASLKKAADRLTEPARLLSFLRKASGLVTTDAGLTPRMMSDIALETLQAQPPAVHSLTIPVRSGPTGRLELSRPAADRVFRRFADH</sequence>
<feature type="domain" description="Cell envelope-related transcriptional attenuator" evidence="3">
    <location>
        <begin position="113"/>
        <end position="262"/>
    </location>
</feature>
<evidence type="ECO:0000313" key="5">
    <source>
        <dbReference type="Proteomes" id="UP000588112"/>
    </source>
</evidence>
<comment type="similarity">
    <text evidence="1">Belongs to the LytR/CpsA/Psr (LCP) family.</text>
</comment>
<keyword evidence="2" id="KW-1133">Transmembrane helix</keyword>
<protein>
    <submittedName>
        <fullName evidence="4">LCP family protein required for cell wall assembly</fullName>
    </submittedName>
</protein>
<dbReference type="PANTHER" id="PTHR33392:SF6">
    <property type="entry name" value="POLYISOPRENYL-TEICHOIC ACID--PEPTIDOGLYCAN TEICHOIC ACID TRANSFERASE TAGU"/>
    <property type="match status" value="1"/>
</dbReference>
<feature type="transmembrane region" description="Helical" evidence="2">
    <location>
        <begin position="45"/>
        <end position="66"/>
    </location>
</feature>
<evidence type="ECO:0000256" key="1">
    <source>
        <dbReference type="ARBA" id="ARBA00006068"/>
    </source>
</evidence>
<keyword evidence="2" id="KW-0812">Transmembrane</keyword>
<dbReference type="AlphaFoldDB" id="A0A7W8Z543"/>
<name>A0A7W8Z543_9ACTN</name>
<reference evidence="4 5" key="1">
    <citation type="submission" date="2020-08" db="EMBL/GenBank/DDBJ databases">
        <title>Sequencing the genomes of 1000 actinobacteria strains.</title>
        <authorList>
            <person name="Klenk H.-P."/>
        </authorList>
    </citation>
    <scope>NUCLEOTIDE SEQUENCE [LARGE SCALE GENOMIC DNA]</scope>
    <source>
        <strain evidence="4 5">DSM 45790</strain>
    </source>
</reference>
<dbReference type="InterPro" id="IPR050922">
    <property type="entry name" value="LytR/CpsA/Psr_CW_biosynth"/>
</dbReference>
<dbReference type="Pfam" id="PF03816">
    <property type="entry name" value="LytR_cpsA_psr"/>
    <property type="match status" value="1"/>
</dbReference>
<keyword evidence="2" id="KW-0472">Membrane</keyword>
<evidence type="ECO:0000256" key="2">
    <source>
        <dbReference type="SAM" id="Phobius"/>
    </source>
</evidence>
<organism evidence="4 5">
    <name type="scientific">Sphaerisporangium krabiense</name>
    <dbReference type="NCBI Taxonomy" id="763782"/>
    <lineage>
        <taxon>Bacteria</taxon>
        <taxon>Bacillati</taxon>
        <taxon>Actinomycetota</taxon>
        <taxon>Actinomycetes</taxon>
        <taxon>Streptosporangiales</taxon>
        <taxon>Streptosporangiaceae</taxon>
        <taxon>Sphaerisporangium</taxon>
    </lineage>
</organism>
<gene>
    <name evidence="4" type="ORF">BJ981_002967</name>
</gene>
<comment type="caution">
    <text evidence="4">The sequence shown here is derived from an EMBL/GenBank/DDBJ whole genome shotgun (WGS) entry which is preliminary data.</text>
</comment>
<dbReference type="Gene3D" id="3.40.630.190">
    <property type="entry name" value="LCP protein"/>
    <property type="match status" value="1"/>
</dbReference>
<dbReference type="InterPro" id="IPR004474">
    <property type="entry name" value="LytR_CpsA_psr"/>
</dbReference>